<dbReference type="RefSeq" id="WP_094943644.1">
    <property type="nucleotide sequence ID" value="NZ_NOKQ01000220.1"/>
</dbReference>
<comment type="caution">
    <text evidence="2">The sequence shown here is derived from an EMBL/GenBank/DDBJ whole genome shotgun (WGS) entry which is preliminary data.</text>
</comment>
<organism evidence="2 3">
    <name type="scientific">Tetzosporium hominis</name>
    <dbReference type="NCBI Taxonomy" id="2020506"/>
    <lineage>
        <taxon>Bacteria</taxon>
        <taxon>Bacillati</taxon>
        <taxon>Bacillota</taxon>
        <taxon>Bacilli</taxon>
        <taxon>Bacillales</taxon>
        <taxon>Caryophanaceae</taxon>
        <taxon>Tetzosporium</taxon>
    </lineage>
</organism>
<protein>
    <recommendedName>
        <fullName evidence="4">DUF1146 domain-containing protein</fullName>
    </recommendedName>
</protein>
<evidence type="ECO:0000256" key="1">
    <source>
        <dbReference type="SAM" id="Phobius"/>
    </source>
</evidence>
<feature type="transmembrane region" description="Helical" evidence="1">
    <location>
        <begin position="49"/>
        <end position="70"/>
    </location>
</feature>
<sequence length="78" mass="8828">MFLADLAIQSVIAIAVHLFFIAIAFYALQSVRLEVVFKKGHVFQIQVMMILLSLVLGSIAGSFFVELMNWSSQLQYLF</sequence>
<gene>
    <name evidence="2" type="ORF">CF394_10925</name>
</gene>
<proteinExistence type="predicted"/>
<dbReference type="InterPro" id="IPR009526">
    <property type="entry name" value="DUF1146"/>
</dbReference>
<dbReference type="NCBIfam" id="TIGR02327">
    <property type="entry name" value="int_mem_ywzB"/>
    <property type="match status" value="1"/>
</dbReference>
<keyword evidence="3" id="KW-1185">Reference proteome</keyword>
<feature type="transmembrane region" description="Helical" evidence="1">
    <location>
        <begin position="6"/>
        <end position="28"/>
    </location>
</feature>
<dbReference type="AlphaFoldDB" id="A0A264W2B8"/>
<evidence type="ECO:0008006" key="4">
    <source>
        <dbReference type="Google" id="ProtNLM"/>
    </source>
</evidence>
<dbReference type="EMBL" id="NOKQ01000220">
    <property type="protein sequence ID" value="OZS77715.1"/>
    <property type="molecule type" value="Genomic_DNA"/>
</dbReference>
<dbReference type="Pfam" id="PF06612">
    <property type="entry name" value="DUF1146"/>
    <property type="match status" value="1"/>
</dbReference>
<evidence type="ECO:0000313" key="3">
    <source>
        <dbReference type="Proteomes" id="UP000217065"/>
    </source>
</evidence>
<accession>A0A264W2B8</accession>
<dbReference type="OrthoDB" id="1651016at2"/>
<keyword evidence="1" id="KW-0812">Transmembrane</keyword>
<evidence type="ECO:0000313" key="2">
    <source>
        <dbReference type="EMBL" id="OZS77715.1"/>
    </source>
</evidence>
<reference evidence="2 3" key="1">
    <citation type="submission" date="2017-07" db="EMBL/GenBank/DDBJ databases">
        <title>Tetzosporium hominis gen.nov. sp.nov.</title>
        <authorList>
            <person name="Tetz G."/>
            <person name="Tetz V."/>
        </authorList>
    </citation>
    <scope>NUCLEOTIDE SEQUENCE [LARGE SCALE GENOMIC DNA]</scope>
    <source>
        <strain evidence="2 3">VT-49</strain>
    </source>
</reference>
<keyword evidence="1" id="KW-1133">Transmembrane helix</keyword>
<dbReference type="Proteomes" id="UP000217065">
    <property type="component" value="Unassembled WGS sequence"/>
</dbReference>
<name>A0A264W2B8_9BACL</name>
<keyword evidence="1" id="KW-0472">Membrane</keyword>